<proteinExistence type="predicted"/>
<evidence type="ECO:0000313" key="4">
    <source>
        <dbReference type="Proteomes" id="UP000435423"/>
    </source>
</evidence>
<sequence>GRMKGVFGVRRVHVRGQKVVETEIGFLLMSMNLTKLAKKLVQDNRDKNKNTNSSAGFHQNQLEAICVFYLLASFCPASSVF</sequence>
<protein>
    <submittedName>
        <fullName evidence="2">IS5/IS1182 family transposase</fullName>
    </submittedName>
</protein>
<name>A0A6I4RHT2_9STRE</name>
<accession>A0A6I4RHT2</accession>
<evidence type="ECO:0000313" key="3">
    <source>
        <dbReference type="Proteomes" id="UP000435060"/>
    </source>
</evidence>
<organism evidence="2 4">
    <name type="scientific">Streptococcus zhangguiae</name>
    <dbReference type="NCBI Taxonomy" id="2664091"/>
    <lineage>
        <taxon>Bacteria</taxon>
        <taxon>Bacillati</taxon>
        <taxon>Bacillota</taxon>
        <taxon>Bacilli</taxon>
        <taxon>Lactobacillales</taxon>
        <taxon>Streptococcaceae</taxon>
        <taxon>Streptococcus</taxon>
    </lineage>
</organism>
<reference evidence="1 3" key="2">
    <citation type="submission" date="2019-11" db="EMBL/GenBank/DDBJ databases">
        <title>Streptococcis sp. isolated from the respiratory tract of Marmot.</title>
        <authorList>
            <person name="Zhang G."/>
        </authorList>
    </citation>
    <scope>NUCLEOTIDE SEQUENCE [LARGE SCALE GENOMIC DNA]</scope>
    <source>
        <strain evidence="1">Zg-86</strain>
        <strain evidence="3">zg-86</strain>
    </source>
</reference>
<reference evidence="2 4" key="1">
    <citation type="submission" date="2019-10" db="EMBL/GenBank/DDBJ databases">
        <title>Streptococcis sp, isolated from the respiratory tract of Marmot.</title>
        <authorList>
            <person name="Zhang G."/>
        </authorList>
    </citation>
    <scope>NUCLEOTIDE SEQUENCE [LARGE SCALE GENOMIC DNA]</scope>
    <source>
        <strain evidence="2">Zg-70</strain>
        <strain evidence="4">zg-70</strain>
    </source>
</reference>
<dbReference type="Proteomes" id="UP000435060">
    <property type="component" value="Unassembled WGS sequence"/>
</dbReference>
<feature type="non-terminal residue" evidence="2">
    <location>
        <position position="1"/>
    </location>
</feature>
<dbReference type="EMBL" id="WLCG01000004">
    <property type="protein sequence ID" value="MTB64083.1"/>
    <property type="molecule type" value="Genomic_DNA"/>
</dbReference>
<keyword evidence="3" id="KW-1185">Reference proteome</keyword>
<comment type="caution">
    <text evidence="2">The sequence shown here is derived from an EMBL/GenBank/DDBJ whole genome shotgun (WGS) entry which is preliminary data.</text>
</comment>
<evidence type="ECO:0000313" key="1">
    <source>
        <dbReference type="EMBL" id="MTB64083.1"/>
    </source>
</evidence>
<gene>
    <name evidence="1" type="ORF">GGG87_03580</name>
    <name evidence="2" type="ORF">GGH11_03620</name>
</gene>
<dbReference type="AlphaFoldDB" id="A0A6I4RHT2"/>
<evidence type="ECO:0000313" key="2">
    <source>
        <dbReference type="EMBL" id="MWV56071.1"/>
    </source>
</evidence>
<dbReference type="EMBL" id="WUBJ01000004">
    <property type="protein sequence ID" value="MWV56071.1"/>
    <property type="molecule type" value="Genomic_DNA"/>
</dbReference>
<dbReference type="Proteomes" id="UP000435423">
    <property type="component" value="Unassembled WGS sequence"/>
</dbReference>